<comment type="similarity">
    <text evidence="1">Belongs to the AAA ATPase family.</text>
</comment>
<dbReference type="SUPFAM" id="SSF52540">
    <property type="entry name" value="P-loop containing nucleoside triphosphate hydrolases"/>
    <property type="match status" value="2"/>
</dbReference>
<keyword evidence="7" id="KW-1185">Reference proteome</keyword>
<dbReference type="SMART" id="SM00382">
    <property type="entry name" value="AAA"/>
    <property type="match status" value="2"/>
</dbReference>
<feature type="domain" description="AAA+ ATPase" evidence="5">
    <location>
        <begin position="668"/>
        <end position="797"/>
    </location>
</feature>
<dbReference type="Proteomes" id="UP001605036">
    <property type="component" value="Unassembled WGS sequence"/>
</dbReference>
<feature type="domain" description="AAA+ ATPase" evidence="5">
    <location>
        <begin position="924"/>
        <end position="1065"/>
    </location>
</feature>
<dbReference type="InterPro" id="IPR003593">
    <property type="entry name" value="AAA+_ATPase"/>
</dbReference>
<evidence type="ECO:0000256" key="4">
    <source>
        <dbReference type="SAM" id="MobiDB-lite"/>
    </source>
</evidence>
<reference evidence="6 7" key="1">
    <citation type="submission" date="2024-09" db="EMBL/GenBank/DDBJ databases">
        <title>Chromosome-scale assembly of Riccia fluitans.</title>
        <authorList>
            <person name="Paukszto L."/>
            <person name="Sawicki J."/>
            <person name="Karawczyk K."/>
            <person name="Piernik-Szablinska J."/>
            <person name="Szczecinska M."/>
            <person name="Mazdziarz M."/>
        </authorList>
    </citation>
    <scope>NUCLEOTIDE SEQUENCE [LARGE SCALE GENOMIC DNA]</scope>
    <source>
        <strain evidence="6">Rf_01</strain>
        <tissue evidence="6">Aerial parts of the thallus</tissue>
    </source>
</reference>
<name>A0ABD1Z6G2_9MARC</name>
<comment type="caution">
    <text evidence="6">The sequence shown here is derived from an EMBL/GenBank/DDBJ whole genome shotgun (WGS) entry which is preliminary data.</text>
</comment>
<sequence>MGGTSVEAAPPPYSERVCERLNMAGRPGNCTPPDPERIRSDLMLLLREFSTELSAACRTSDAHGAGESDEASGGKPAPYTEAEWLSHLELRFLLRAHRMELLRAISRYIGGGSSEGSNASQIFVAKEALAVVEELLEKTEAYADHRLKATDPSLYPMVLRLASRYGLTTGESDLFQLLFMRGASKAAAVRAILGVRQEDKELAMELCGMSLLEVEDFLDDKRTHMTEGIIIGQDDYDGKTIRMTNEAVSVLLLRPLKTEQRLKFNKTELLNVMEASKAEGHIEGVPMDTEEGPDSGVDDKVKDTSSEQSLMTVMDVSKGVPGQKRKFQVVHDDGLDDVAAQVAELDDLVKEAIQPQRKRAAAFVGEGGQSEPDVSSGVETGVNGGASAATVPQEDDTKRGELTPYRSSLEYLDDAFQVLALMLRIAKARHKEDMKEAFNDDRPWYDVYRTTKVSSIRELRAKLRFVQNRLLERMKLTEESHKESSTQFPRLEALARKLGLDDFEKGVVVMLTGVAISPVVKSIFEADNGDGSYRHSSEAIQVKDILTVYFDSFKQQVLARTYFYKSSKLVSRGLIKLRPTPYARGGRGDLMDQQVELDRRMLDWIVGLDTEMNELVEGSHLYTPKIAMEQVVLPAEQKDMLLKTVENFGKFRLYRKRAGLEDVMSYGAGLVILLCGASGTGKTMTVNAVAHHLGKRVLMVDFHSLHSASSGSSRDDHSADLRGLFRDADMNDAIIFFDECEAIFAQRERGGDRMLNSLLTEMERHEGIIMLATNRPLDLDEAMHRRITCVSEFHPPDHTQRLAIWKLASERLPVQENVDWEKISLRYELTGGYIKNALVSALLMAISRDSVNPSISEEDIVNGCGLQMRGSLQMKTFTHRVVPKTGMDELILSSGMREKMDAIVTFEKARAVLLGQWGFQQERLGTACFFWGPHGAGKSAAAEAIGFELGRPLKVINCAQLISRESSTKTGSNISTAFKDARLMDAVLVLEDFQIFRAEDEAGGGGVGSVSPWSHVAIGLLLHELGRFPGICVLIANNIQGSIVHRMDPELTRRLKFLVEFKMPDTAVRSRMWQKLIPAKCPVAPNIKFETLGRLFDFTSGTISSAIVRAAAKASLRKGDACVVTYKDLVEAGEAEKAHLRDEISESSPAGTVAGGDSCMSLTARVIAQGYILGLKNVSVDQRSPRPTRQPLQPLPVVVRPITLYVYLQSNISKMPSVWRSVHMVDACYFSNNELFSVPGRLLKFGKPWVEVFSHPPLPRYQILRLVY</sequence>
<dbReference type="GO" id="GO:0000502">
    <property type="term" value="C:proteasome complex"/>
    <property type="evidence" value="ECO:0007669"/>
    <property type="project" value="UniProtKB-ARBA"/>
</dbReference>
<dbReference type="CDD" id="cd19481">
    <property type="entry name" value="RecA-like_protease"/>
    <property type="match status" value="1"/>
</dbReference>
<dbReference type="InterPro" id="IPR027417">
    <property type="entry name" value="P-loop_NTPase"/>
</dbReference>
<evidence type="ECO:0000256" key="1">
    <source>
        <dbReference type="ARBA" id="ARBA00006914"/>
    </source>
</evidence>
<dbReference type="Pfam" id="PF00004">
    <property type="entry name" value="AAA"/>
    <property type="match status" value="2"/>
</dbReference>
<dbReference type="GO" id="GO:0005524">
    <property type="term" value="F:ATP binding"/>
    <property type="evidence" value="ECO:0007669"/>
    <property type="project" value="UniProtKB-KW"/>
</dbReference>
<organism evidence="6 7">
    <name type="scientific">Riccia fluitans</name>
    <dbReference type="NCBI Taxonomy" id="41844"/>
    <lineage>
        <taxon>Eukaryota</taxon>
        <taxon>Viridiplantae</taxon>
        <taxon>Streptophyta</taxon>
        <taxon>Embryophyta</taxon>
        <taxon>Marchantiophyta</taxon>
        <taxon>Marchantiopsida</taxon>
        <taxon>Marchantiidae</taxon>
        <taxon>Marchantiales</taxon>
        <taxon>Ricciaceae</taxon>
        <taxon>Riccia</taxon>
    </lineage>
</organism>
<dbReference type="Gene3D" id="3.40.50.300">
    <property type="entry name" value="P-loop containing nucleotide triphosphate hydrolases"/>
    <property type="match status" value="2"/>
</dbReference>
<evidence type="ECO:0000256" key="2">
    <source>
        <dbReference type="ARBA" id="ARBA00022741"/>
    </source>
</evidence>
<dbReference type="AlphaFoldDB" id="A0ABD1Z6G2"/>
<dbReference type="InterPro" id="IPR050221">
    <property type="entry name" value="26S_Proteasome_ATPase"/>
</dbReference>
<feature type="region of interest" description="Disordered" evidence="4">
    <location>
        <begin position="284"/>
        <end position="304"/>
    </location>
</feature>
<protein>
    <recommendedName>
        <fullName evidence="5">AAA+ ATPase domain-containing protein</fullName>
    </recommendedName>
</protein>
<dbReference type="EMBL" id="JBHFFA010000002">
    <property type="protein sequence ID" value="KAL2643365.1"/>
    <property type="molecule type" value="Genomic_DNA"/>
</dbReference>
<proteinExistence type="inferred from homology"/>
<keyword evidence="3" id="KW-0067">ATP-binding</keyword>
<accession>A0ABD1Z6G2</accession>
<feature type="region of interest" description="Disordered" evidence="4">
    <location>
        <begin position="364"/>
        <end position="400"/>
    </location>
</feature>
<keyword evidence="2" id="KW-0547">Nucleotide-binding</keyword>
<evidence type="ECO:0000256" key="3">
    <source>
        <dbReference type="ARBA" id="ARBA00022840"/>
    </source>
</evidence>
<dbReference type="PANTHER" id="PTHR23073">
    <property type="entry name" value="26S PROTEASOME REGULATORY SUBUNIT"/>
    <property type="match status" value="1"/>
</dbReference>
<evidence type="ECO:0000313" key="7">
    <source>
        <dbReference type="Proteomes" id="UP001605036"/>
    </source>
</evidence>
<evidence type="ECO:0000259" key="5">
    <source>
        <dbReference type="SMART" id="SM00382"/>
    </source>
</evidence>
<evidence type="ECO:0000313" key="6">
    <source>
        <dbReference type="EMBL" id="KAL2643365.1"/>
    </source>
</evidence>
<dbReference type="InterPro" id="IPR003959">
    <property type="entry name" value="ATPase_AAA_core"/>
</dbReference>
<dbReference type="InterPro" id="IPR054472">
    <property type="entry name" value="WHD"/>
</dbReference>
<gene>
    <name evidence="6" type="ORF">R1flu_010952</name>
</gene>
<dbReference type="Pfam" id="PF22977">
    <property type="entry name" value="WHD"/>
    <property type="match status" value="1"/>
</dbReference>